<dbReference type="GO" id="GO:0008270">
    <property type="term" value="F:zinc ion binding"/>
    <property type="evidence" value="ECO:0007669"/>
    <property type="project" value="UniProtKB-KW"/>
</dbReference>
<evidence type="ECO:0000313" key="7">
    <source>
        <dbReference type="Proteomes" id="UP000541444"/>
    </source>
</evidence>
<proteinExistence type="predicted"/>
<keyword evidence="3" id="KW-0862">Zinc</keyword>
<sequence length="394" mass="45150">MVTLRKLLLSPSFFYINKTLISKPKPHLFQTLHSLSHRPPLLLLPLKPITTLPQLLRRNIASSAVSFADDGETTATSHPWPEWVTFIGKLQSKGYFDEGFCAVGDVGGDGIIGKDLSQMKSACLNFARERFDLLKSLSKSDIKTIVEHGCPNLQRKAVTSAKRLRVFVRLDESDVCSACNLRASCDRAYVILKDNEENARTVDIVRMLMMYAQDPLVLSGGEKPHGRENVEESVRKLLSELVELSDTTPNPELQIPAVRTPRQKEKSDVFEDRENFQRFERTPRQKVPQMLEDREHSLRVERIPRRNKVPQMFEDREHSLRVERTPRRNNVPQMFEDRGHSSNVDKERGDWICSKCDFNNFAKNLRCLECHQEGPKIVASAPVEMKKGDWNCPE</sequence>
<evidence type="ECO:0000256" key="1">
    <source>
        <dbReference type="ARBA" id="ARBA00022723"/>
    </source>
</evidence>
<protein>
    <recommendedName>
        <fullName evidence="5">RanBP2-type domain-containing protein</fullName>
    </recommendedName>
</protein>
<dbReference type="PROSITE" id="PS50199">
    <property type="entry name" value="ZF_RANBP2_2"/>
    <property type="match status" value="1"/>
</dbReference>
<dbReference type="Proteomes" id="UP000541444">
    <property type="component" value="Unassembled WGS sequence"/>
</dbReference>
<dbReference type="Gene3D" id="4.10.1060.10">
    <property type="entry name" value="Zinc finger, RanBP2-type"/>
    <property type="match status" value="1"/>
</dbReference>
<dbReference type="InterPro" id="IPR036443">
    <property type="entry name" value="Znf_RanBP2_sf"/>
</dbReference>
<evidence type="ECO:0000256" key="3">
    <source>
        <dbReference type="ARBA" id="ARBA00022833"/>
    </source>
</evidence>
<feature type="domain" description="RanBP2-type" evidence="5">
    <location>
        <begin position="347"/>
        <end position="376"/>
    </location>
</feature>
<accession>A0A7J7LPP7</accession>
<dbReference type="InterPro" id="IPR001876">
    <property type="entry name" value="Znf_RanBP2"/>
</dbReference>
<keyword evidence="2 4" id="KW-0863">Zinc-finger</keyword>
<evidence type="ECO:0000256" key="2">
    <source>
        <dbReference type="ARBA" id="ARBA00022771"/>
    </source>
</evidence>
<dbReference type="SMART" id="SM00547">
    <property type="entry name" value="ZnF_RBZ"/>
    <property type="match status" value="1"/>
</dbReference>
<dbReference type="EMBL" id="JACGCM010002114">
    <property type="protein sequence ID" value="KAF6144593.1"/>
    <property type="molecule type" value="Genomic_DNA"/>
</dbReference>
<dbReference type="GO" id="GO:0003729">
    <property type="term" value="F:mRNA binding"/>
    <property type="evidence" value="ECO:0007669"/>
    <property type="project" value="TreeGrafter"/>
</dbReference>
<reference evidence="6 7" key="1">
    <citation type="journal article" date="2020" name="IScience">
        <title>Genome Sequencing of the Endangered Kingdonia uniflora (Circaeasteraceae, Ranunculales) Reveals Potential Mechanisms of Evolutionary Specialization.</title>
        <authorList>
            <person name="Sun Y."/>
            <person name="Deng T."/>
            <person name="Zhang A."/>
            <person name="Moore M.J."/>
            <person name="Landis J.B."/>
            <person name="Lin N."/>
            <person name="Zhang H."/>
            <person name="Zhang X."/>
            <person name="Huang J."/>
            <person name="Zhang X."/>
            <person name="Sun H."/>
            <person name="Wang H."/>
        </authorList>
    </citation>
    <scope>NUCLEOTIDE SEQUENCE [LARGE SCALE GENOMIC DNA]</scope>
    <source>
        <strain evidence="6">TB1705</strain>
        <tissue evidence="6">Leaf</tissue>
    </source>
</reference>
<dbReference type="PANTHER" id="PTHR23111">
    <property type="entry name" value="ZINC FINGER PROTEIN"/>
    <property type="match status" value="1"/>
</dbReference>
<dbReference type="PROSITE" id="PS01358">
    <property type="entry name" value="ZF_RANBP2_1"/>
    <property type="match status" value="1"/>
</dbReference>
<gene>
    <name evidence="6" type="ORF">GIB67_006085</name>
</gene>
<evidence type="ECO:0000256" key="4">
    <source>
        <dbReference type="PROSITE-ProRule" id="PRU00322"/>
    </source>
</evidence>
<comment type="caution">
    <text evidence="6">The sequence shown here is derived from an EMBL/GenBank/DDBJ whole genome shotgun (WGS) entry which is preliminary data.</text>
</comment>
<dbReference type="GO" id="GO:0005737">
    <property type="term" value="C:cytoplasm"/>
    <property type="evidence" value="ECO:0007669"/>
    <property type="project" value="TreeGrafter"/>
</dbReference>
<keyword evidence="1" id="KW-0479">Metal-binding</keyword>
<dbReference type="SUPFAM" id="SSF90209">
    <property type="entry name" value="Ran binding protein zinc finger-like"/>
    <property type="match status" value="1"/>
</dbReference>
<organism evidence="6 7">
    <name type="scientific">Kingdonia uniflora</name>
    <dbReference type="NCBI Taxonomy" id="39325"/>
    <lineage>
        <taxon>Eukaryota</taxon>
        <taxon>Viridiplantae</taxon>
        <taxon>Streptophyta</taxon>
        <taxon>Embryophyta</taxon>
        <taxon>Tracheophyta</taxon>
        <taxon>Spermatophyta</taxon>
        <taxon>Magnoliopsida</taxon>
        <taxon>Ranunculales</taxon>
        <taxon>Circaeasteraceae</taxon>
        <taxon>Kingdonia</taxon>
    </lineage>
</organism>
<evidence type="ECO:0000259" key="5">
    <source>
        <dbReference type="PROSITE" id="PS50199"/>
    </source>
</evidence>
<dbReference type="AlphaFoldDB" id="A0A7J7LPP7"/>
<keyword evidence="7" id="KW-1185">Reference proteome</keyword>
<name>A0A7J7LPP7_9MAGN</name>
<evidence type="ECO:0000313" key="6">
    <source>
        <dbReference type="EMBL" id="KAF6144593.1"/>
    </source>
</evidence>
<dbReference type="OrthoDB" id="448399at2759"/>
<dbReference type="PANTHER" id="PTHR23111:SF40">
    <property type="entry name" value="RNA-BINDING PROTEIN INVOLVED IN HETEROCHROMATIN ASSEMBLY-RELATED"/>
    <property type="match status" value="1"/>
</dbReference>